<dbReference type="Gene3D" id="2.130.10.30">
    <property type="entry name" value="Regulator of chromosome condensation 1/beta-lactamase-inhibitor protein II"/>
    <property type="match status" value="2"/>
</dbReference>
<keyword evidence="4" id="KW-0862">Zinc</keyword>
<protein>
    <recommendedName>
        <fullName evidence="8">PHD-type domain-containing protein</fullName>
    </recommendedName>
</protein>
<evidence type="ECO:0000313" key="10">
    <source>
        <dbReference type="Proteomes" id="UP000541558"/>
    </source>
</evidence>
<dbReference type="PANTHER" id="PTHR46207">
    <property type="entry name" value="PROTEIN RCC2"/>
    <property type="match status" value="1"/>
</dbReference>
<evidence type="ECO:0000256" key="6">
    <source>
        <dbReference type="PROSITE-ProRule" id="PRU00235"/>
    </source>
</evidence>
<organism evidence="9 10">
    <name type="scientific">Ephemerocybe angulata</name>
    <dbReference type="NCBI Taxonomy" id="980116"/>
    <lineage>
        <taxon>Eukaryota</taxon>
        <taxon>Fungi</taxon>
        <taxon>Dikarya</taxon>
        <taxon>Basidiomycota</taxon>
        <taxon>Agaricomycotina</taxon>
        <taxon>Agaricomycetes</taxon>
        <taxon>Agaricomycetidae</taxon>
        <taxon>Agaricales</taxon>
        <taxon>Agaricineae</taxon>
        <taxon>Psathyrellaceae</taxon>
        <taxon>Ephemerocybe</taxon>
    </lineage>
</organism>
<evidence type="ECO:0000259" key="8">
    <source>
        <dbReference type="PROSITE" id="PS50016"/>
    </source>
</evidence>
<evidence type="ECO:0000313" key="9">
    <source>
        <dbReference type="EMBL" id="KAF5341225.1"/>
    </source>
</evidence>
<keyword evidence="2" id="KW-0677">Repeat</keyword>
<dbReference type="InterPro" id="IPR011011">
    <property type="entry name" value="Znf_FYVE_PHD"/>
</dbReference>
<feature type="repeat" description="RCC1" evidence="6">
    <location>
        <begin position="142"/>
        <end position="196"/>
    </location>
</feature>
<dbReference type="InterPro" id="IPR001965">
    <property type="entry name" value="Znf_PHD"/>
</dbReference>
<dbReference type="OrthoDB" id="5370059at2759"/>
<evidence type="ECO:0000256" key="7">
    <source>
        <dbReference type="SAM" id="MobiDB-lite"/>
    </source>
</evidence>
<evidence type="ECO:0000256" key="4">
    <source>
        <dbReference type="ARBA" id="ARBA00022833"/>
    </source>
</evidence>
<feature type="compositionally biased region" description="Basic residues" evidence="7">
    <location>
        <begin position="541"/>
        <end position="557"/>
    </location>
</feature>
<evidence type="ECO:0000256" key="3">
    <source>
        <dbReference type="ARBA" id="ARBA00022771"/>
    </source>
</evidence>
<dbReference type="Pfam" id="PF00628">
    <property type="entry name" value="PHD"/>
    <property type="match status" value="1"/>
</dbReference>
<dbReference type="Gene3D" id="3.30.40.10">
    <property type="entry name" value="Zinc/RING finger domain, C3HC4 (zinc finger)"/>
    <property type="match status" value="1"/>
</dbReference>
<dbReference type="SUPFAM" id="SSF50985">
    <property type="entry name" value="RCC1/BLIP-II"/>
    <property type="match status" value="1"/>
</dbReference>
<dbReference type="GO" id="GO:0016020">
    <property type="term" value="C:membrane"/>
    <property type="evidence" value="ECO:0007669"/>
    <property type="project" value="TreeGrafter"/>
</dbReference>
<evidence type="ECO:0000256" key="2">
    <source>
        <dbReference type="ARBA" id="ARBA00022737"/>
    </source>
</evidence>
<evidence type="ECO:0000256" key="5">
    <source>
        <dbReference type="PROSITE-ProRule" id="PRU00146"/>
    </source>
</evidence>
<dbReference type="GO" id="GO:0031267">
    <property type="term" value="F:small GTPase binding"/>
    <property type="evidence" value="ECO:0007669"/>
    <property type="project" value="TreeGrafter"/>
</dbReference>
<dbReference type="PROSITE" id="PS01359">
    <property type="entry name" value="ZF_PHD_1"/>
    <property type="match status" value="1"/>
</dbReference>
<keyword evidence="3 5" id="KW-0863">Zinc-finger</keyword>
<reference evidence="9 10" key="1">
    <citation type="journal article" date="2020" name="ISME J.">
        <title>Uncovering the hidden diversity of litter-decomposition mechanisms in mushroom-forming fungi.</title>
        <authorList>
            <person name="Floudas D."/>
            <person name="Bentzer J."/>
            <person name="Ahren D."/>
            <person name="Johansson T."/>
            <person name="Persson P."/>
            <person name="Tunlid A."/>
        </authorList>
    </citation>
    <scope>NUCLEOTIDE SEQUENCE [LARGE SCALE GENOMIC DNA]</scope>
    <source>
        <strain evidence="9 10">CBS 175.51</strain>
    </source>
</reference>
<accession>A0A8H5CGB1</accession>
<feature type="region of interest" description="Disordered" evidence="7">
    <location>
        <begin position="505"/>
        <end position="557"/>
    </location>
</feature>
<dbReference type="PROSITE" id="PS00626">
    <property type="entry name" value="RCC1_2"/>
    <property type="match status" value="1"/>
</dbReference>
<dbReference type="Pfam" id="PF25390">
    <property type="entry name" value="WD40_RLD"/>
    <property type="match status" value="1"/>
</dbReference>
<comment type="caution">
    <text evidence="9">The sequence shown here is derived from an EMBL/GenBank/DDBJ whole genome shotgun (WGS) entry which is preliminary data.</text>
</comment>
<feature type="repeat" description="RCC1" evidence="6">
    <location>
        <begin position="372"/>
        <end position="426"/>
    </location>
</feature>
<dbReference type="EMBL" id="JAACJK010000002">
    <property type="protein sequence ID" value="KAF5341225.1"/>
    <property type="molecule type" value="Genomic_DNA"/>
</dbReference>
<dbReference type="InterPro" id="IPR019786">
    <property type="entry name" value="Zinc_finger_PHD-type_CS"/>
</dbReference>
<gene>
    <name evidence="9" type="ORF">D9611_005924</name>
</gene>
<sequence>MANTALAGSTASKEPQWGRILIAGGTDWPKLGKKGAGKAGEGEGPINPDLLEPHILRSLLNVKVVSIHTSCSGCHFVALDVDGQAWLFGRNGSSCLGVVDVDYVSENAPVCLKPTDLGAPKGTSFVYAACGRNHTVLVGSDGTVWAAGANVVGQCGQTPCPEVSGFKAVPVTHQGNRQHIVQASAGTTFSVVLTDTGKVFTFGSAATGQLGNGITGERIITGNKTAYDVETKPIFVKELAGKKIVKIVSGPQHSLALDDTGVVYGWGYNGYCRLGLGNQVDALKPKTVPQFAGPNEATMGSDIVAGPSSSIVADKQGMFYMAGKWKNSGEGSSGSPYSTFRFIQEVMGCKVLLARSGGVTHWLVTPDDDGTPMTVCWGQNAANGELGLGPEEPKSATKPTRNIPLSGIDVIDIAAGQNTTLFLARPNDKFSELPRHPEEVQPPPSCVKCKKDTGDPLECDKCDAPWHLACLSPPLSEIPAGEWFCPLCVTDGPGAPVGAFWKKQKKPRFGVHKAPPPAPKVEQQYEEDDFDESSESDVGAKRKASAGRGGAAKKKRS</sequence>
<dbReference type="SUPFAM" id="SSF57903">
    <property type="entry name" value="FYVE/PHD zinc finger"/>
    <property type="match status" value="1"/>
</dbReference>
<feature type="compositionally biased region" description="Acidic residues" evidence="7">
    <location>
        <begin position="524"/>
        <end position="535"/>
    </location>
</feature>
<dbReference type="InterPro" id="IPR058923">
    <property type="entry name" value="RCC1-like_dom"/>
</dbReference>
<dbReference type="SMART" id="SM00249">
    <property type="entry name" value="PHD"/>
    <property type="match status" value="1"/>
</dbReference>
<evidence type="ECO:0000256" key="1">
    <source>
        <dbReference type="ARBA" id="ARBA00022723"/>
    </source>
</evidence>
<keyword evidence="1" id="KW-0479">Metal-binding</keyword>
<dbReference type="InterPro" id="IPR019787">
    <property type="entry name" value="Znf_PHD-finger"/>
</dbReference>
<feature type="repeat" description="RCC1" evidence="6">
    <location>
        <begin position="261"/>
        <end position="316"/>
    </location>
</feature>
<dbReference type="PROSITE" id="PS50016">
    <property type="entry name" value="ZF_PHD_2"/>
    <property type="match status" value="1"/>
</dbReference>
<dbReference type="InterPro" id="IPR009091">
    <property type="entry name" value="RCC1/BLIP-II"/>
</dbReference>
<dbReference type="InterPro" id="IPR028641">
    <property type="entry name" value="RCC2"/>
</dbReference>
<dbReference type="InterPro" id="IPR000408">
    <property type="entry name" value="Reg_chr_condens"/>
</dbReference>
<dbReference type="AlphaFoldDB" id="A0A8H5CGB1"/>
<name>A0A8H5CGB1_9AGAR</name>
<feature type="repeat" description="RCC1" evidence="6">
    <location>
        <begin position="83"/>
        <end position="141"/>
    </location>
</feature>
<dbReference type="GO" id="GO:0008270">
    <property type="term" value="F:zinc ion binding"/>
    <property type="evidence" value="ECO:0007669"/>
    <property type="project" value="UniProtKB-KW"/>
</dbReference>
<dbReference type="Proteomes" id="UP000541558">
    <property type="component" value="Unassembled WGS sequence"/>
</dbReference>
<dbReference type="PRINTS" id="PR00633">
    <property type="entry name" value="RCCNDNSATION"/>
</dbReference>
<keyword evidence="10" id="KW-1185">Reference proteome</keyword>
<dbReference type="PANTHER" id="PTHR46207:SF1">
    <property type="entry name" value="PROTEIN RCC2"/>
    <property type="match status" value="1"/>
</dbReference>
<proteinExistence type="predicted"/>
<dbReference type="InterPro" id="IPR013083">
    <property type="entry name" value="Znf_RING/FYVE/PHD"/>
</dbReference>
<feature type="repeat" description="RCC1" evidence="6">
    <location>
        <begin position="197"/>
        <end position="260"/>
    </location>
</feature>
<feature type="domain" description="PHD-type" evidence="8">
    <location>
        <begin position="443"/>
        <end position="491"/>
    </location>
</feature>
<dbReference type="PROSITE" id="PS50012">
    <property type="entry name" value="RCC1_3"/>
    <property type="match status" value="5"/>
</dbReference>